<gene>
    <name evidence="3" type="ORF">GKIL_3418</name>
</gene>
<dbReference type="HOGENOM" id="CLU_000288_47_7_3"/>
<comment type="similarity">
    <text evidence="1">Belongs to the thioredoxin family. DsbA subfamily.</text>
</comment>
<dbReference type="OrthoDB" id="117402at2"/>
<dbReference type="Proteomes" id="UP000017396">
    <property type="component" value="Chromosome"/>
</dbReference>
<dbReference type="InterPro" id="IPR013766">
    <property type="entry name" value="Thioredoxin_domain"/>
</dbReference>
<dbReference type="STRING" id="1183438.GKIL_3418"/>
<dbReference type="RefSeq" id="WP_023174957.1">
    <property type="nucleotide sequence ID" value="NC_022600.1"/>
</dbReference>
<proteinExistence type="inferred from homology"/>
<dbReference type="PANTHER" id="PTHR13887:SF55">
    <property type="entry name" value="SLR0313 PROTEIN"/>
    <property type="match status" value="1"/>
</dbReference>
<dbReference type="EMBL" id="CP003587">
    <property type="protein sequence ID" value="AGY59664.1"/>
    <property type="molecule type" value="Genomic_DNA"/>
</dbReference>
<dbReference type="InterPro" id="IPR036249">
    <property type="entry name" value="Thioredoxin-like_sf"/>
</dbReference>
<dbReference type="CDD" id="cd02972">
    <property type="entry name" value="DsbA_family"/>
    <property type="match status" value="1"/>
</dbReference>
<evidence type="ECO:0000313" key="3">
    <source>
        <dbReference type="EMBL" id="AGY59664.1"/>
    </source>
</evidence>
<dbReference type="SUPFAM" id="SSF52833">
    <property type="entry name" value="Thioredoxin-like"/>
    <property type="match status" value="1"/>
</dbReference>
<dbReference type="PANTHER" id="PTHR13887">
    <property type="entry name" value="GLUTATHIONE S-TRANSFERASE KAPPA"/>
    <property type="match status" value="1"/>
</dbReference>
<organism evidence="3 4">
    <name type="scientific">Gloeobacter kilaueensis (strain ATCC BAA-2537 / CCAP 1431/1 / ULC 316 / JS1)</name>
    <dbReference type="NCBI Taxonomy" id="1183438"/>
    <lineage>
        <taxon>Bacteria</taxon>
        <taxon>Bacillati</taxon>
        <taxon>Cyanobacteriota</taxon>
        <taxon>Cyanophyceae</taxon>
        <taxon>Gloeobacterales</taxon>
        <taxon>Gloeobacteraceae</taxon>
        <taxon>Gloeobacter</taxon>
    </lineage>
</organism>
<keyword evidence="4" id="KW-1185">Reference proteome</keyword>
<protein>
    <submittedName>
        <fullName evidence="3">DSBA oxidoreductase</fullName>
    </submittedName>
</protein>
<dbReference type="AlphaFoldDB" id="U5QPV7"/>
<reference evidence="3 4" key="1">
    <citation type="journal article" date="2013" name="PLoS ONE">
        <title>Cultivation and Complete Genome Sequencing of Gloeobacter kilaueensis sp. nov., from a Lava Cave in Kilauea Caldera, Hawai'i.</title>
        <authorList>
            <person name="Saw J.H."/>
            <person name="Schatz M."/>
            <person name="Brown M.V."/>
            <person name="Kunkel D.D."/>
            <person name="Foster J.S."/>
            <person name="Shick H."/>
            <person name="Christensen S."/>
            <person name="Hou S."/>
            <person name="Wan X."/>
            <person name="Donachie S.P."/>
        </authorList>
    </citation>
    <scope>NUCLEOTIDE SEQUENCE [LARGE SCALE GENOMIC DNA]</scope>
    <source>
        <strain evidence="4">JS</strain>
    </source>
</reference>
<dbReference type="Pfam" id="PF13462">
    <property type="entry name" value="Thioredoxin_4"/>
    <property type="match status" value="1"/>
</dbReference>
<dbReference type="PROSITE" id="PS51352">
    <property type="entry name" value="THIOREDOXIN_2"/>
    <property type="match status" value="1"/>
</dbReference>
<dbReference type="KEGG" id="glj:GKIL_3418"/>
<sequence length="180" mass="20115">MEPQPPPQHALRPVTADEHILGNLDATVLLVKYGDFECPNSQRLHFALIELRERLQERLTIVFRHFPQGNLHPHAHKAAEAAEAAAAQGHFWPMHALLFAHQDALSNGFLVEYALQVGLDIPRFLQEVSGGVHRERVEADRQSGQAAGVEVAPALFIDQVRYRGGWSTPELLAAIESERR</sequence>
<accession>U5QPV7</accession>
<dbReference type="Gene3D" id="3.40.30.10">
    <property type="entry name" value="Glutaredoxin"/>
    <property type="match status" value="1"/>
</dbReference>
<feature type="domain" description="Thioredoxin" evidence="2">
    <location>
        <begin position="1"/>
        <end position="180"/>
    </location>
</feature>
<dbReference type="InterPro" id="IPR012336">
    <property type="entry name" value="Thioredoxin-like_fold"/>
</dbReference>
<evidence type="ECO:0000259" key="2">
    <source>
        <dbReference type="PROSITE" id="PS51352"/>
    </source>
</evidence>
<evidence type="ECO:0000313" key="4">
    <source>
        <dbReference type="Proteomes" id="UP000017396"/>
    </source>
</evidence>
<name>U5QPV7_GLOK1</name>
<evidence type="ECO:0000256" key="1">
    <source>
        <dbReference type="ARBA" id="ARBA00005791"/>
    </source>
</evidence>
<dbReference type="eggNOG" id="COG1651">
    <property type="taxonomic scope" value="Bacteria"/>
</dbReference>